<accession>A0ACC8EPL3</accession>
<name>A0ACC8EPL3_9PEZI</name>
<feature type="non-terminal residue" evidence="1">
    <location>
        <position position="1"/>
    </location>
</feature>
<proteinExistence type="predicted"/>
<organism evidence="1 2">
    <name type="scientific">Cenococcum geophilum 1.58</name>
    <dbReference type="NCBI Taxonomy" id="794803"/>
    <lineage>
        <taxon>Eukaryota</taxon>
        <taxon>Fungi</taxon>
        <taxon>Dikarya</taxon>
        <taxon>Ascomycota</taxon>
        <taxon>Pezizomycotina</taxon>
        <taxon>Dothideomycetes</taxon>
        <taxon>Pleosporomycetidae</taxon>
        <taxon>Gloniales</taxon>
        <taxon>Gloniaceae</taxon>
        <taxon>Cenococcum</taxon>
    </lineage>
</organism>
<evidence type="ECO:0000313" key="2">
    <source>
        <dbReference type="Proteomes" id="UP000250078"/>
    </source>
</evidence>
<reference evidence="1 2" key="1">
    <citation type="journal article" date="2016" name="Nat. Commun.">
        <title>Ectomycorrhizal ecology is imprinted in the genome of the dominant symbiotic fungus Cenococcum geophilum.</title>
        <authorList>
            <consortium name="DOE Joint Genome Institute"/>
            <person name="Peter M."/>
            <person name="Kohler A."/>
            <person name="Ohm R.A."/>
            <person name="Kuo A."/>
            <person name="Krutzmann J."/>
            <person name="Morin E."/>
            <person name="Arend M."/>
            <person name="Barry K.W."/>
            <person name="Binder M."/>
            <person name="Choi C."/>
            <person name="Clum A."/>
            <person name="Copeland A."/>
            <person name="Grisel N."/>
            <person name="Haridas S."/>
            <person name="Kipfer T."/>
            <person name="LaButti K."/>
            <person name="Lindquist E."/>
            <person name="Lipzen A."/>
            <person name="Maire R."/>
            <person name="Meier B."/>
            <person name="Mihaltcheva S."/>
            <person name="Molinier V."/>
            <person name="Murat C."/>
            <person name="Poggeler S."/>
            <person name="Quandt C.A."/>
            <person name="Sperisen C."/>
            <person name="Tritt A."/>
            <person name="Tisserant E."/>
            <person name="Crous P.W."/>
            <person name="Henrissat B."/>
            <person name="Nehls U."/>
            <person name="Egli S."/>
            <person name="Spatafora J.W."/>
            <person name="Grigoriev I.V."/>
            <person name="Martin F.M."/>
        </authorList>
    </citation>
    <scope>NUCLEOTIDE SEQUENCE [LARGE SCALE GENOMIC DNA]</scope>
    <source>
        <strain evidence="1 2">1.58</strain>
    </source>
</reference>
<keyword evidence="2" id="KW-1185">Reference proteome</keyword>
<gene>
    <name evidence="1" type="ORF">K441DRAFT_669398</name>
</gene>
<evidence type="ECO:0000313" key="1">
    <source>
        <dbReference type="EMBL" id="OCK88252.1"/>
    </source>
</evidence>
<protein>
    <submittedName>
        <fullName evidence="1">Uncharacterized protein</fullName>
    </submittedName>
</protein>
<sequence length="56" mass="6019">NGLHTLLITKLVPVAFGNEACLYSRLLTATAANLFALERPSNNRIPGSFSTPPPPR</sequence>
<dbReference type="EMBL" id="KV748245">
    <property type="protein sequence ID" value="OCK88252.1"/>
    <property type="molecule type" value="Genomic_DNA"/>
</dbReference>
<dbReference type="Proteomes" id="UP000250078">
    <property type="component" value="Unassembled WGS sequence"/>
</dbReference>